<gene>
    <name evidence="2" type="ORF">G7B40_019105</name>
</gene>
<organism evidence="2 3">
    <name type="scientific">Aetokthonos hydrillicola Thurmond2011</name>
    <dbReference type="NCBI Taxonomy" id="2712845"/>
    <lineage>
        <taxon>Bacteria</taxon>
        <taxon>Bacillati</taxon>
        <taxon>Cyanobacteriota</taxon>
        <taxon>Cyanophyceae</taxon>
        <taxon>Nostocales</taxon>
        <taxon>Hapalosiphonaceae</taxon>
        <taxon>Aetokthonos</taxon>
    </lineage>
</organism>
<keyword evidence="3" id="KW-1185">Reference proteome</keyword>
<sequence>MIYQFSIQIIVLMVYIMLLMWSLRSHNKTQQALQWWFFRQSFKLFLEAEKIRDGLLQESFTIRRNLELLPVDNLELSVNKTQECLTKTNNFHQSLAQLSDRLCPAYLEDSLPLAIESLLESWLVSHPDFYVHIDMPKHWRNERAENSLIVLTALEELLRITLPEVLTQISIYISLKELGNVGQMVVKVTYPDTSTFSFYSNLPELGYLYESFRFLTSGKCFCRSKNITAAWYFRW</sequence>
<keyword evidence="1" id="KW-0472">Membrane</keyword>
<evidence type="ECO:0000256" key="1">
    <source>
        <dbReference type="SAM" id="Phobius"/>
    </source>
</evidence>
<dbReference type="AlphaFoldDB" id="A0AAP5I870"/>
<evidence type="ECO:0000313" key="3">
    <source>
        <dbReference type="Proteomes" id="UP000667802"/>
    </source>
</evidence>
<dbReference type="Proteomes" id="UP000667802">
    <property type="component" value="Unassembled WGS sequence"/>
</dbReference>
<keyword evidence="1" id="KW-0812">Transmembrane</keyword>
<comment type="caution">
    <text evidence="2">The sequence shown here is derived from an EMBL/GenBank/DDBJ whole genome shotgun (WGS) entry which is preliminary data.</text>
</comment>
<name>A0AAP5I870_9CYAN</name>
<reference evidence="3" key="1">
    <citation type="journal article" date="2021" name="Science">
        <title>Hunting the eagle killer: A cyanobacterial neurotoxin causes vacuolar myelinopathy.</title>
        <authorList>
            <person name="Breinlinger S."/>
            <person name="Phillips T.J."/>
            <person name="Haram B.N."/>
            <person name="Mares J."/>
            <person name="Martinez Yerena J.A."/>
            <person name="Hrouzek P."/>
            <person name="Sobotka R."/>
            <person name="Henderson W.M."/>
            <person name="Schmieder P."/>
            <person name="Williams S.M."/>
            <person name="Lauderdale J.D."/>
            <person name="Wilde H.D."/>
            <person name="Gerrin W."/>
            <person name="Kust A."/>
            <person name="Washington J.W."/>
            <person name="Wagner C."/>
            <person name="Geier B."/>
            <person name="Liebeke M."/>
            <person name="Enke H."/>
            <person name="Niedermeyer T.H.J."/>
            <person name="Wilde S.B."/>
        </authorList>
    </citation>
    <scope>NUCLEOTIDE SEQUENCE [LARGE SCALE GENOMIC DNA]</scope>
    <source>
        <strain evidence="3">Thurmond2011</strain>
    </source>
</reference>
<dbReference type="EMBL" id="JAALHA020000009">
    <property type="protein sequence ID" value="MDR9896656.1"/>
    <property type="molecule type" value="Genomic_DNA"/>
</dbReference>
<evidence type="ECO:0000313" key="2">
    <source>
        <dbReference type="EMBL" id="MDR9896656.1"/>
    </source>
</evidence>
<accession>A0AAP5I870</accession>
<proteinExistence type="predicted"/>
<feature type="transmembrane region" description="Helical" evidence="1">
    <location>
        <begin position="6"/>
        <end position="23"/>
    </location>
</feature>
<protein>
    <submittedName>
        <fullName evidence="2">Uncharacterized protein</fullName>
    </submittedName>
</protein>
<keyword evidence="1" id="KW-1133">Transmembrane helix</keyword>